<comment type="caution">
    <text evidence="2">The sequence shown here is derived from an EMBL/GenBank/DDBJ whole genome shotgun (WGS) entry which is preliminary data.</text>
</comment>
<dbReference type="GO" id="GO:0016740">
    <property type="term" value="F:transferase activity"/>
    <property type="evidence" value="ECO:0007669"/>
    <property type="project" value="UniProtKB-KW"/>
</dbReference>
<dbReference type="AlphaFoldDB" id="A0A437MB55"/>
<dbReference type="RefSeq" id="WP_127744440.1">
    <property type="nucleotide sequence ID" value="NZ_SACN01000001.1"/>
</dbReference>
<organism evidence="2 3">
    <name type="scientific">Sphingomonas crocodyli</name>
    <dbReference type="NCBI Taxonomy" id="1979270"/>
    <lineage>
        <taxon>Bacteria</taxon>
        <taxon>Pseudomonadati</taxon>
        <taxon>Pseudomonadota</taxon>
        <taxon>Alphaproteobacteria</taxon>
        <taxon>Sphingomonadales</taxon>
        <taxon>Sphingomonadaceae</taxon>
        <taxon>Sphingomonas</taxon>
    </lineage>
</organism>
<proteinExistence type="predicted"/>
<evidence type="ECO:0000313" key="2">
    <source>
        <dbReference type="EMBL" id="RVT94865.1"/>
    </source>
</evidence>
<accession>A0A437MB55</accession>
<dbReference type="Proteomes" id="UP000282971">
    <property type="component" value="Unassembled WGS sequence"/>
</dbReference>
<keyword evidence="3" id="KW-1185">Reference proteome</keyword>
<dbReference type="Gene3D" id="3.90.550.10">
    <property type="entry name" value="Spore Coat Polysaccharide Biosynthesis Protein SpsA, Chain A"/>
    <property type="match status" value="1"/>
</dbReference>
<keyword evidence="1" id="KW-0472">Membrane</keyword>
<dbReference type="OrthoDB" id="9797391at2"/>
<keyword evidence="2" id="KW-0808">Transferase</keyword>
<dbReference type="InterPro" id="IPR029044">
    <property type="entry name" value="Nucleotide-diphossugar_trans"/>
</dbReference>
<dbReference type="Pfam" id="PF13641">
    <property type="entry name" value="Glyco_tranf_2_3"/>
    <property type="match status" value="1"/>
</dbReference>
<feature type="transmembrane region" description="Helical" evidence="1">
    <location>
        <begin position="292"/>
        <end position="313"/>
    </location>
</feature>
<dbReference type="InterPro" id="IPR050256">
    <property type="entry name" value="Glycosyltransferase_2"/>
</dbReference>
<dbReference type="PANTHER" id="PTHR48090">
    <property type="entry name" value="UNDECAPRENYL-PHOSPHATE 4-DEOXY-4-FORMAMIDO-L-ARABINOSE TRANSFERASE-RELATED"/>
    <property type="match status" value="1"/>
</dbReference>
<keyword evidence="1" id="KW-1133">Transmembrane helix</keyword>
<dbReference type="SUPFAM" id="SSF53448">
    <property type="entry name" value="Nucleotide-diphospho-sugar transferases"/>
    <property type="match status" value="1"/>
</dbReference>
<reference evidence="2 3" key="1">
    <citation type="submission" date="2019-01" db="EMBL/GenBank/DDBJ databases">
        <authorList>
            <person name="Chen W.-M."/>
        </authorList>
    </citation>
    <scope>NUCLEOTIDE SEQUENCE [LARGE SCALE GENOMIC DNA]</scope>
    <source>
        <strain evidence="2 3">CCP-7</strain>
    </source>
</reference>
<gene>
    <name evidence="2" type="ORF">EOD43_13955</name>
</gene>
<evidence type="ECO:0000313" key="3">
    <source>
        <dbReference type="Proteomes" id="UP000282971"/>
    </source>
</evidence>
<dbReference type="EMBL" id="SACN01000001">
    <property type="protein sequence ID" value="RVT94865.1"/>
    <property type="molecule type" value="Genomic_DNA"/>
</dbReference>
<evidence type="ECO:0000256" key="1">
    <source>
        <dbReference type="SAM" id="Phobius"/>
    </source>
</evidence>
<name>A0A437MB55_9SPHN</name>
<feature type="transmembrane region" description="Helical" evidence="1">
    <location>
        <begin position="320"/>
        <end position="340"/>
    </location>
</feature>
<dbReference type="CDD" id="cd06438">
    <property type="entry name" value="EpsO_like"/>
    <property type="match status" value="1"/>
</dbReference>
<protein>
    <submittedName>
        <fullName evidence="2">Glycosyltransferase</fullName>
    </submittedName>
</protein>
<sequence length="381" mass="40772">MIALLAGSAIALLLAIPTLTFAVELALGLLPPRRSIAPIWQGRFAVIVPAHDEAAGIGPVLADLRQALPVQARLIVVADNCRDDTARIARASGAEVIERDDPARPGKGHALAFARDHLATDPPHAVVVVDADCRVEGAGVERLAAIAHHRRRPVQATYLMTPRADAGPMVQLSGFAMLVRNSLRLRGLRRLRAPVVLTGSGMAFPWRIFAAARLATGETVEDLVLGAELTLMGAPPRHAPGIRVWSDPAGEAGTREQRRRWEQGSLAAAWRMAPRLLFSSQRGTTLLALDMLIPPLALLVLLDAAGIAIVSLLAPVAAAVLAGLAGVTALLILAAWALYGRAQMRAGTLLKIPFYILWKLPIYAGTLLGRERRWTRTSRDA</sequence>
<dbReference type="PANTHER" id="PTHR48090:SF6">
    <property type="entry name" value="SLR5056 PROTEIN"/>
    <property type="match status" value="1"/>
</dbReference>
<feature type="transmembrane region" description="Helical" evidence="1">
    <location>
        <begin position="352"/>
        <end position="369"/>
    </location>
</feature>
<keyword evidence="1" id="KW-0812">Transmembrane</keyword>